<dbReference type="HOGENOM" id="CLU_2712676_0_0_2"/>
<dbReference type="EnsemblBacteria" id="AAV48336">
    <property type="protein sequence ID" value="AAV48336"/>
    <property type="gene ID" value="rrnB0143"/>
</dbReference>
<reference evidence="1 2" key="1">
    <citation type="journal article" date="2004" name="Genome Res.">
        <title>Genome sequence of Haloarcula marismortui: a halophilic archaeon from the Dead Sea.</title>
        <authorList>
            <person name="Baliga N.S."/>
            <person name="Bonneau R."/>
            <person name="Facciotti M.T."/>
            <person name="Pan M."/>
            <person name="Glusman G."/>
            <person name="Deutsch E.W."/>
            <person name="Shannon P."/>
            <person name="Chiu Y."/>
            <person name="Weng R.S."/>
            <person name="Gan R.R."/>
            <person name="Hung P."/>
            <person name="Date S.V."/>
            <person name="Marcotte E."/>
            <person name="Hood L."/>
            <person name="Ng W.V."/>
        </authorList>
    </citation>
    <scope>NUCLEOTIDE SEQUENCE [LARGE SCALE GENOMIC DNA]</scope>
    <source>
        <strain evidence="2">ATCC 43049 / DSM 3752 / JCM 8966 / VKM B-1809</strain>
    </source>
</reference>
<dbReference type="PaxDb" id="272569-rrnB0143"/>
<dbReference type="Proteomes" id="UP000001169">
    <property type="component" value="Chromosome II"/>
</dbReference>
<dbReference type="AlphaFoldDB" id="Q5UWL7"/>
<dbReference type="STRING" id="272569.rrnB0143"/>
<evidence type="ECO:0000313" key="2">
    <source>
        <dbReference type="Proteomes" id="UP000001169"/>
    </source>
</evidence>
<protein>
    <submittedName>
        <fullName evidence="1">Probable transposase</fullName>
    </submittedName>
</protein>
<gene>
    <name evidence="1" type="primary">tnp</name>
    <name evidence="1" type="ordered locus">rrnB0143</name>
</gene>
<dbReference type="EMBL" id="AY596298">
    <property type="protein sequence ID" value="AAV48336.1"/>
    <property type="molecule type" value="Genomic_DNA"/>
</dbReference>
<name>Q5UWL7_HALMA</name>
<sequence length="72" mass="8335">MRTKPRLCTPHRPSVEQRRFTPILTLYVRLRNKRYTLAVRQLVAGETTSDVLGEFLEFLDGLDLGVKAVYLD</sequence>
<proteinExistence type="predicted"/>
<evidence type="ECO:0000313" key="1">
    <source>
        <dbReference type="EMBL" id="AAV48336.1"/>
    </source>
</evidence>
<dbReference type="KEGG" id="hma:rrnB0143"/>
<accession>Q5UWL7</accession>
<keyword evidence="2" id="KW-1185">Reference proteome</keyword>
<organism evidence="1 2">
    <name type="scientific">Haloarcula marismortui (strain ATCC 43049 / DSM 3752 / JCM 8966 / VKM B-1809)</name>
    <name type="common">Halobacterium marismortui</name>
    <dbReference type="NCBI Taxonomy" id="272569"/>
    <lineage>
        <taxon>Archaea</taxon>
        <taxon>Methanobacteriati</taxon>
        <taxon>Methanobacteriota</taxon>
        <taxon>Stenosarchaea group</taxon>
        <taxon>Halobacteria</taxon>
        <taxon>Halobacteriales</taxon>
        <taxon>Haloarculaceae</taxon>
        <taxon>Haloarcula</taxon>
    </lineage>
</organism>